<dbReference type="eggNOG" id="ENOG502ZJE6">
    <property type="taxonomic scope" value="Bacteria"/>
</dbReference>
<name>D4KCD2_9FIRM</name>
<protein>
    <submittedName>
        <fullName evidence="2">Uncharacterized protein</fullName>
    </submittedName>
</protein>
<dbReference type="Proteomes" id="UP000007059">
    <property type="component" value="Chromosome"/>
</dbReference>
<evidence type="ECO:0000313" key="2">
    <source>
        <dbReference type="EMBL" id="CBL02495.1"/>
    </source>
</evidence>
<feature type="compositionally biased region" description="Acidic residues" evidence="1">
    <location>
        <begin position="358"/>
        <end position="367"/>
    </location>
</feature>
<feature type="region of interest" description="Disordered" evidence="1">
    <location>
        <begin position="294"/>
        <end position="315"/>
    </location>
</feature>
<sequence length="367" mass="41347">MADRIFNLPQTRGSFEMAGKVTGTQRSNFYNEKETKSGAMRRVLSFGVQTSNENTFYVDLAGMPRDKVYFFRRADKDKGIEKDKKEVAWKDRLTYVAPEGYDMIGVKVGVTKKTNESGKVINDNKTLTDFDAAKEISENLHDGDNVYVRGNIEYSTYNGKHQIRFVPTQVSLSSKEIDFDAEGFEELALFTQTIVYTGCRKSDEGDEVVVDAKIVNYNTIEDAEFFIDYKANTQNKVLADSIRKRLKPYTSFECFGPIVNQQKVEEVETENIWGGPNKMKRQSTPAVRKLYIEGVNPDSFDPNPGDKDAEPTYTEDNISEARAKIAANAQAKKDFDGKAAENDTSWWGGSNKSTATPADEEEDDWGV</sequence>
<evidence type="ECO:0000256" key="1">
    <source>
        <dbReference type="SAM" id="MobiDB-lite"/>
    </source>
</evidence>
<feature type="compositionally biased region" description="Polar residues" evidence="1">
    <location>
        <begin position="342"/>
        <end position="356"/>
    </location>
</feature>
<dbReference type="AlphaFoldDB" id="D4KCD2"/>
<dbReference type="KEGG" id="fpa:FPR_23190"/>
<organism evidence="2 3">
    <name type="scientific">Faecalibacterium prausnitzii SL3/3</name>
    <dbReference type="NCBI Taxonomy" id="657322"/>
    <lineage>
        <taxon>Bacteria</taxon>
        <taxon>Bacillati</taxon>
        <taxon>Bacillota</taxon>
        <taxon>Clostridia</taxon>
        <taxon>Eubacteriales</taxon>
        <taxon>Oscillospiraceae</taxon>
        <taxon>Faecalibacterium</taxon>
    </lineage>
</organism>
<reference evidence="2 3" key="2">
    <citation type="submission" date="2010-03" db="EMBL/GenBank/DDBJ databases">
        <authorList>
            <person name="Pajon A."/>
        </authorList>
    </citation>
    <scope>NUCLEOTIDE SEQUENCE [LARGE SCALE GENOMIC DNA]</scope>
    <source>
        <strain evidence="2 3">SL3/3</strain>
    </source>
</reference>
<accession>D4KCD2</accession>
<proteinExistence type="predicted"/>
<dbReference type="PATRIC" id="fig|657322.3.peg.2205"/>
<dbReference type="RefSeq" id="WP_015538016.1">
    <property type="nucleotide sequence ID" value="NC_021020.1"/>
</dbReference>
<feature type="compositionally biased region" description="Basic and acidic residues" evidence="1">
    <location>
        <begin position="331"/>
        <end position="341"/>
    </location>
</feature>
<dbReference type="HOGENOM" id="CLU_789680_0_0_9"/>
<dbReference type="EMBL" id="FP929046">
    <property type="protein sequence ID" value="CBL02495.1"/>
    <property type="molecule type" value="Genomic_DNA"/>
</dbReference>
<reference evidence="2 3" key="1">
    <citation type="submission" date="2010-03" db="EMBL/GenBank/DDBJ databases">
        <title>The genome sequence of Faecalibacterium prausnitzii SL3/3.</title>
        <authorList>
            <consortium name="metaHIT consortium -- http://www.metahit.eu/"/>
            <person name="Pajon A."/>
            <person name="Turner K."/>
            <person name="Parkhill J."/>
            <person name="Duncan S."/>
            <person name="Flint H."/>
        </authorList>
    </citation>
    <scope>NUCLEOTIDE SEQUENCE [LARGE SCALE GENOMIC DNA]</scope>
    <source>
        <strain evidence="2 3">SL3/3</strain>
    </source>
</reference>
<gene>
    <name evidence="2" type="ORF">FPR_23190</name>
</gene>
<feature type="region of interest" description="Disordered" evidence="1">
    <location>
        <begin position="329"/>
        <end position="367"/>
    </location>
</feature>
<evidence type="ECO:0000313" key="3">
    <source>
        <dbReference type="Proteomes" id="UP000007059"/>
    </source>
</evidence>